<dbReference type="EMBL" id="BAABUK010000007">
    <property type="protein sequence ID" value="GAA5810618.1"/>
    <property type="molecule type" value="Genomic_DNA"/>
</dbReference>
<comment type="similarity">
    <text evidence="1">Belongs to the AAA ATPase family.</text>
</comment>
<evidence type="ECO:0000256" key="1">
    <source>
        <dbReference type="RuleBase" id="RU003651"/>
    </source>
</evidence>
<proteinExistence type="inferred from homology"/>
<name>A0ABP9YUT1_9FUNG</name>
<evidence type="ECO:0000313" key="4">
    <source>
        <dbReference type="Proteomes" id="UP001473302"/>
    </source>
</evidence>
<dbReference type="InterPro" id="IPR003959">
    <property type="entry name" value="ATPase_AAA_core"/>
</dbReference>
<gene>
    <name evidence="3" type="ORF">MFLAVUS_004041</name>
</gene>
<protein>
    <recommendedName>
        <fullName evidence="2">AAA+ ATPase domain-containing protein</fullName>
    </recommendedName>
</protein>
<keyword evidence="4" id="KW-1185">Reference proteome</keyword>
<comment type="caution">
    <text evidence="3">The sequence shown here is derived from an EMBL/GenBank/DDBJ whole genome shotgun (WGS) entry which is preliminary data.</text>
</comment>
<dbReference type="SMART" id="SM00382">
    <property type="entry name" value="AAA"/>
    <property type="match status" value="2"/>
</dbReference>
<dbReference type="SUPFAM" id="SSF52540">
    <property type="entry name" value="P-loop containing nucleoside triphosphate hydrolases"/>
    <property type="match status" value="2"/>
</dbReference>
<dbReference type="InterPro" id="IPR027417">
    <property type="entry name" value="P-loop_NTPase"/>
</dbReference>
<evidence type="ECO:0000313" key="3">
    <source>
        <dbReference type="EMBL" id="GAA5810618.1"/>
    </source>
</evidence>
<dbReference type="Gene3D" id="3.40.50.300">
    <property type="entry name" value="P-loop containing nucleotide triphosphate hydrolases"/>
    <property type="match status" value="2"/>
</dbReference>
<feature type="domain" description="AAA+ ATPase" evidence="2">
    <location>
        <begin position="412"/>
        <end position="551"/>
    </location>
</feature>
<organism evidence="3 4">
    <name type="scientific">Mucor flavus</name>
    <dbReference type="NCBI Taxonomy" id="439312"/>
    <lineage>
        <taxon>Eukaryota</taxon>
        <taxon>Fungi</taxon>
        <taxon>Fungi incertae sedis</taxon>
        <taxon>Mucoromycota</taxon>
        <taxon>Mucoromycotina</taxon>
        <taxon>Mucoromycetes</taxon>
        <taxon>Mucorales</taxon>
        <taxon>Mucorineae</taxon>
        <taxon>Mucoraceae</taxon>
        <taxon>Mucor</taxon>
    </lineage>
</organism>
<dbReference type="PROSITE" id="PS00674">
    <property type="entry name" value="AAA"/>
    <property type="match status" value="1"/>
</dbReference>
<dbReference type="InterPro" id="IPR003960">
    <property type="entry name" value="ATPase_AAA_CS"/>
</dbReference>
<dbReference type="Pfam" id="PF17862">
    <property type="entry name" value="AAA_lid_3"/>
    <property type="match status" value="1"/>
</dbReference>
<reference evidence="3 4" key="1">
    <citation type="submission" date="2024-04" db="EMBL/GenBank/DDBJ databases">
        <title>genome sequences of Mucor flavus KT1a and Helicostylum pulchrum KT1b strains isolated from the surface of a dry-aged beef.</title>
        <authorList>
            <person name="Toyotome T."/>
            <person name="Hosono M."/>
            <person name="Torimaru M."/>
            <person name="Fukuda K."/>
            <person name="Mikami N."/>
        </authorList>
    </citation>
    <scope>NUCLEOTIDE SEQUENCE [LARGE SCALE GENOMIC DNA]</scope>
    <source>
        <strain evidence="3 4">KT1a</strain>
    </source>
</reference>
<dbReference type="Gene3D" id="1.10.8.60">
    <property type="match status" value="2"/>
</dbReference>
<dbReference type="PANTHER" id="PTHR23077:SF117">
    <property type="entry name" value="AAA+ ATPASE DOMAIN-CONTAINING PROTEIN"/>
    <property type="match status" value="1"/>
</dbReference>
<feature type="domain" description="AAA+ ATPase" evidence="2">
    <location>
        <begin position="131"/>
        <end position="269"/>
    </location>
</feature>
<dbReference type="InterPro" id="IPR041569">
    <property type="entry name" value="AAA_lid_3"/>
</dbReference>
<dbReference type="PANTHER" id="PTHR23077">
    <property type="entry name" value="AAA-FAMILY ATPASE"/>
    <property type="match status" value="1"/>
</dbReference>
<keyword evidence="1" id="KW-0067">ATP-binding</keyword>
<evidence type="ECO:0000259" key="2">
    <source>
        <dbReference type="SMART" id="SM00382"/>
    </source>
</evidence>
<dbReference type="Pfam" id="PF00004">
    <property type="entry name" value="AAA"/>
    <property type="match status" value="2"/>
</dbReference>
<dbReference type="InterPro" id="IPR050168">
    <property type="entry name" value="AAA_ATPase_domain"/>
</dbReference>
<dbReference type="Proteomes" id="UP001473302">
    <property type="component" value="Unassembled WGS sequence"/>
</dbReference>
<dbReference type="InterPro" id="IPR003593">
    <property type="entry name" value="AAA+_ATPase"/>
</dbReference>
<keyword evidence="1" id="KW-0547">Nucleotide-binding</keyword>
<sequence>MGYKPIQKTPFTSHVLLKQSDNKTPISERFCDAIRRRLVGLAVSVGDRIHWTICGRAIECTIVAMDQPHCKIHGRNTLIEFDISRSAIPFSVQEQKDIYLTSLADMIRKKYKDNKSSFDNSEAYRKLGIPVAKSILIHGVSGVGKTRLVKRVSESLASKLFQVSCHDLLSFEDEEYDLAEFLKYNPLHLLIDDAIKHAPSIVIVRDLDILGVSGDKTRKILSILSKEIDRIGDTKPVCVVGLGRHLKSIPESLRKTDIFRQHMTLAIPTLPQRKTLLMELLKPLDLQSPKDSIVDKLEYYAIQISMRTSGYVVRDLILLLRQAKLKSMRSKQDIVNQLENLTLDQDGTIQWSDFEYALSTYRPSQRTQIESTLPKRDWDEMGGYKTIKDRMKQAILLPLFQPQVFKKLGIKPPSGLLLYGPSGCGKTALVQALVSESMMNIISINGPEIFSKYLGETEHKLRTIFATAKRISPCIIFVDEMDAIGTKRGMDASDGNGVNERVLSTLLNEMDGVEERQGVVVIGCTNRPDQIDDAILRPGRLDQLIFVGLPTLEDRMDIIRKLVKKVSVSNNVDPEELAKQTEFCTGADLENLFREAGTAALRNDINTNSIDQQDIESVIVSICERAEDQILQGNLNVYEKFLHDHSL</sequence>
<accession>A0ABP9YUT1</accession>